<accession>A0AAW0FQ49</accession>
<feature type="compositionally biased region" description="Low complexity" evidence="1">
    <location>
        <begin position="1"/>
        <end position="159"/>
    </location>
</feature>
<sequence length="550" mass="56730">MSSTSTSTQSVTDSVSSSTTSSSVSTSGTSTTSGTSSSTSATSSGDSARETGSSSSASLSTTAISTSTTTSSSLSSSSSGSSSVLSSSSSSSLSSATPSISSSSVIPTSTSSSASSSSATSTSTSSTTKTTHSSSASSSSHTLTVTPTSSLPTISSSSIFEPAPTVITVSPGDESDPSGNTANASGAVRANNGGKIAGGIVGSIGGALVLLLLAMLLLRCRRKKITNRRTANIRVIKRNGNGDSWFGDFPRGDVEATGDVNEKRGMENMAGIGGAMNVVNPPHLSVGLSNQPVDWTLHRATTGSLFSGGMPPPPPVSAQPRAPRESVPPSYKPRESSSPNSSAPFITSWSQQYSPHDDMSEPHGDQVGSPVLPEIVVNSPGEQVLPKCWTLLERCRPPHLSPSDIYTAITTPTTLRAFDTHTPSPSSTQSTFHANTPMANNPFRKSTQTLWSQTSEDSRYSVPSPATNPSLYHQYSSPPVPPLPVHVQLEGAWNGMPESPMYSPSPNFPQLITPAMSGRSMRGSVVTTGSRFSIGESPIEPPVSGKRRLW</sequence>
<feature type="region of interest" description="Disordered" evidence="1">
    <location>
        <begin position="418"/>
        <end position="465"/>
    </location>
</feature>
<feature type="compositionally biased region" description="Polar residues" evidence="1">
    <location>
        <begin position="336"/>
        <end position="354"/>
    </location>
</feature>
<evidence type="ECO:0000256" key="2">
    <source>
        <dbReference type="SAM" id="Phobius"/>
    </source>
</evidence>
<gene>
    <name evidence="3" type="ORF">QCA50_013189</name>
</gene>
<name>A0AAW0FQ49_9APHY</name>
<feature type="region of interest" description="Disordered" evidence="1">
    <location>
        <begin position="1"/>
        <end position="186"/>
    </location>
</feature>
<feature type="region of interest" description="Disordered" evidence="1">
    <location>
        <begin position="302"/>
        <end position="368"/>
    </location>
</feature>
<feature type="transmembrane region" description="Helical" evidence="2">
    <location>
        <begin position="196"/>
        <end position="218"/>
    </location>
</feature>
<proteinExistence type="predicted"/>
<feature type="compositionally biased region" description="Polar residues" evidence="1">
    <location>
        <begin position="432"/>
        <end position="455"/>
    </location>
</feature>
<organism evidence="3 4">
    <name type="scientific">Cerrena zonata</name>
    <dbReference type="NCBI Taxonomy" id="2478898"/>
    <lineage>
        <taxon>Eukaryota</taxon>
        <taxon>Fungi</taxon>
        <taxon>Dikarya</taxon>
        <taxon>Basidiomycota</taxon>
        <taxon>Agaricomycotina</taxon>
        <taxon>Agaricomycetes</taxon>
        <taxon>Polyporales</taxon>
        <taxon>Cerrenaceae</taxon>
        <taxon>Cerrena</taxon>
    </lineage>
</organism>
<evidence type="ECO:0000256" key="1">
    <source>
        <dbReference type="SAM" id="MobiDB-lite"/>
    </source>
</evidence>
<feature type="compositionally biased region" description="Basic and acidic residues" evidence="1">
    <location>
        <begin position="355"/>
        <end position="364"/>
    </location>
</feature>
<protein>
    <submittedName>
        <fullName evidence="3">Uncharacterized protein</fullName>
    </submittedName>
</protein>
<evidence type="ECO:0000313" key="3">
    <source>
        <dbReference type="EMBL" id="KAK7683813.1"/>
    </source>
</evidence>
<dbReference type="AlphaFoldDB" id="A0AAW0FQ49"/>
<dbReference type="Proteomes" id="UP001385951">
    <property type="component" value="Unassembled WGS sequence"/>
</dbReference>
<comment type="caution">
    <text evidence="3">The sequence shown here is derived from an EMBL/GenBank/DDBJ whole genome shotgun (WGS) entry which is preliminary data.</text>
</comment>
<feature type="compositionally biased region" description="Low complexity" evidence="1">
    <location>
        <begin position="420"/>
        <end position="431"/>
    </location>
</feature>
<keyword evidence="4" id="KW-1185">Reference proteome</keyword>
<keyword evidence="2" id="KW-0472">Membrane</keyword>
<evidence type="ECO:0000313" key="4">
    <source>
        <dbReference type="Proteomes" id="UP001385951"/>
    </source>
</evidence>
<reference evidence="3 4" key="1">
    <citation type="submission" date="2022-09" db="EMBL/GenBank/DDBJ databases">
        <authorList>
            <person name="Palmer J.M."/>
        </authorList>
    </citation>
    <scope>NUCLEOTIDE SEQUENCE [LARGE SCALE GENOMIC DNA]</scope>
    <source>
        <strain evidence="3 4">DSM 7382</strain>
    </source>
</reference>
<keyword evidence="2" id="KW-0812">Transmembrane</keyword>
<keyword evidence="2" id="KW-1133">Transmembrane helix</keyword>
<dbReference type="EMBL" id="JASBNA010000029">
    <property type="protein sequence ID" value="KAK7683813.1"/>
    <property type="molecule type" value="Genomic_DNA"/>
</dbReference>